<feature type="transmembrane region" description="Helical" evidence="1">
    <location>
        <begin position="80"/>
        <end position="102"/>
    </location>
</feature>
<evidence type="ECO:0000313" key="2">
    <source>
        <dbReference type="EMBL" id="MBJ7609874.1"/>
    </source>
</evidence>
<protein>
    <submittedName>
        <fullName evidence="2">Uncharacterized protein</fullName>
    </submittedName>
</protein>
<dbReference type="AlphaFoldDB" id="A0A934KNY6"/>
<dbReference type="EMBL" id="JAEKNN010000053">
    <property type="protein sequence ID" value="MBJ7609874.1"/>
    <property type="molecule type" value="Genomic_DNA"/>
</dbReference>
<accession>A0A934KNY6</accession>
<comment type="caution">
    <text evidence="2">The sequence shown here is derived from an EMBL/GenBank/DDBJ whole genome shotgun (WGS) entry which is preliminary data.</text>
</comment>
<keyword evidence="1" id="KW-0812">Transmembrane</keyword>
<gene>
    <name evidence="2" type="ORF">JF887_10675</name>
</gene>
<sequence length="128" mass="12720">MNASSRSSRALALLGCVAVLATFVAYSLLLQQQATDLGESPGGPFGALRGAPTWVLAALAASAAADGAAIWLPPGRGRRMLLLGTAVVLAAVGVVATFSIGLPLLLAAGLTAGAGAQDPGRDRLRRSA</sequence>
<reference evidence="2 3" key="1">
    <citation type="submission" date="2020-10" db="EMBL/GenBank/DDBJ databases">
        <title>Ca. Dormibacterota MAGs.</title>
        <authorList>
            <person name="Montgomery K."/>
        </authorList>
    </citation>
    <scope>NUCLEOTIDE SEQUENCE [LARGE SCALE GENOMIC DNA]</scope>
    <source>
        <strain evidence="2">Mitchell_Peninsula_5</strain>
    </source>
</reference>
<evidence type="ECO:0000256" key="1">
    <source>
        <dbReference type="SAM" id="Phobius"/>
    </source>
</evidence>
<keyword evidence="1" id="KW-0472">Membrane</keyword>
<organism evidence="2 3">
    <name type="scientific">Candidatus Amunia macphersoniae</name>
    <dbReference type="NCBI Taxonomy" id="3127014"/>
    <lineage>
        <taxon>Bacteria</taxon>
        <taxon>Bacillati</taxon>
        <taxon>Candidatus Dormiibacterota</taxon>
        <taxon>Candidatus Dormibacteria</taxon>
        <taxon>Candidatus Aeolococcales</taxon>
        <taxon>Candidatus Aeolococcaceae</taxon>
        <taxon>Candidatus Amunia</taxon>
    </lineage>
</organism>
<feature type="transmembrane region" description="Helical" evidence="1">
    <location>
        <begin position="53"/>
        <end position="73"/>
    </location>
</feature>
<keyword evidence="1" id="KW-1133">Transmembrane helix</keyword>
<name>A0A934KNY6_9BACT</name>
<proteinExistence type="predicted"/>
<dbReference type="Proteomes" id="UP000614410">
    <property type="component" value="Unassembled WGS sequence"/>
</dbReference>
<evidence type="ECO:0000313" key="3">
    <source>
        <dbReference type="Proteomes" id="UP000614410"/>
    </source>
</evidence>